<name>A0ACD4NJ86_9HYPH</name>
<sequence length="161" mass="17563">MLPEDLPGQVAWLVRQLAEMRRRERNRSREGTIVDARPADGLYRVRFRDPEGDAPAFDGPWMRVEALSSGTVKIQGEPVIGQSVTVRSESGDLTDGVIVLSSFSDANRRPHDKNGELKITVGEGFASLVSADGSEATKAKARVHETAGDVIFRSGGIVRFE</sequence>
<gene>
    <name evidence="1" type="ORF">OXU80_18580</name>
</gene>
<organism evidence="1 2">
    <name type="scientific">Antarcticirhabdus aurantiaca</name>
    <dbReference type="NCBI Taxonomy" id="2606717"/>
    <lineage>
        <taxon>Bacteria</taxon>
        <taxon>Pseudomonadati</taxon>
        <taxon>Pseudomonadota</taxon>
        <taxon>Alphaproteobacteria</taxon>
        <taxon>Hyphomicrobiales</taxon>
        <taxon>Aurantimonadaceae</taxon>
        <taxon>Antarcticirhabdus</taxon>
    </lineage>
</organism>
<dbReference type="EMBL" id="CP113520">
    <property type="protein sequence ID" value="WAJ26857.1"/>
    <property type="molecule type" value="Genomic_DNA"/>
</dbReference>
<evidence type="ECO:0000313" key="2">
    <source>
        <dbReference type="Proteomes" id="UP001163223"/>
    </source>
</evidence>
<proteinExistence type="predicted"/>
<evidence type="ECO:0000313" key="1">
    <source>
        <dbReference type="EMBL" id="WAJ26857.1"/>
    </source>
</evidence>
<reference evidence="1" key="1">
    <citation type="submission" date="2022-11" db="EMBL/GenBank/DDBJ databases">
        <title>beta-Carotene-producing bacterium, Jeongeuplla avenae sp. nov., alleviates the salt stress of Arabidopsis seedlings.</title>
        <authorList>
            <person name="Jiang L."/>
            <person name="Lee J."/>
        </authorList>
    </citation>
    <scope>NUCLEOTIDE SEQUENCE</scope>
    <source>
        <strain evidence="1">DY_R2A_6</strain>
    </source>
</reference>
<dbReference type="Proteomes" id="UP001163223">
    <property type="component" value="Chromosome"/>
</dbReference>
<protein>
    <submittedName>
        <fullName evidence="1">Phage baseplate assembly protein V</fullName>
    </submittedName>
</protein>
<keyword evidence="2" id="KW-1185">Reference proteome</keyword>
<accession>A0ACD4NJ86</accession>